<gene>
    <name evidence="4" type="ORF">PACLA_8A025971</name>
</gene>
<dbReference type="InterPro" id="IPR019791">
    <property type="entry name" value="Haem_peroxidase_animal"/>
</dbReference>
<dbReference type="PANTHER" id="PTHR11475">
    <property type="entry name" value="OXIDASE/PEROXIDASE"/>
    <property type="match status" value="1"/>
</dbReference>
<dbReference type="Pfam" id="PF03098">
    <property type="entry name" value="An_peroxidase"/>
    <property type="match status" value="1"/>
</dbReference>
<protein>
    <submittedName>
        <fullName evidence="4">Lactoperoxidase isoform X2</fullName>
    </submittedName>
</protein>
<dbReference type="InterPro" id="IPR037120">
    <property type="entry name" value="Haem_peroxidase_sf_animal"/>
</dbReference>
<sequence length="372" mass="42157">MRTQPGVNGDYMPADNSELMAPNSFCHKFGGCFLAGDTRSSEHTLLATMHILFVREHNRIARALRKLNPHWDGEKIYQETRKIIGAVLQKITYEDFLPIVLGKPLPSYQGYNSKVNPDVLNSFSTAAFRCGHSLIRPSFDRLDANYNPTGDPLPLRHLFFNNTYIKKRGIDELALGLLSNSSQGVDRELAVGVLNHLYERRHSPGLNLAAINTQRGRDHGLPDYNAFRRHCGLKSAKTFKDTFNEIALRRNRRLLAKLYNNKPELADLWVAGLAETPANGGIVGATFGCIMRKQMTRARDGDRYFYMNKGMFSQQQLKEIRKASLSRIMCDNLRSIVSIQKNAFISGRRSNRRTECGNIPGIDLTPWEGKHY</sequence>
<keyword evidence="5" id="KW-1185">Reference proteome</keyword>
<evidence type="ECO:0000256" key="3">
    <source>
        <dbReference type="ARBA" id="ARBA00023180"/>
    </source>
</evidence>
<dbReference type="GO" id="GO:0005576">
    <property type="term" value="C:extracellular region"/>
    <property type="evidence" value="ECO:0007669"/>
    <property type="project" value="UniProtKB-SubCell"/>
</dbReference>
<dbReference type="CDD" id="cd09823">
    <property type="entry name" value="peroxinectin_like"/>
    <property type="match status" value="1"/>
</dbReference>
<dbReference type="SUPFAM" id="SSF48113">
    <property type="entry name" value="Heme-dependent peroxidases"/>
    <property type="match status" value="1"/>
</dbReference>
<dbReference type="InterPro" id="IPR010255">
    <property type="entry name" value="Haem_peroxidase_sf"/>
</dbReference>
<accession>A0A7D9F0N0</accession>
<evidence type="ECO:0000256" key="1">
    <source>
        <dbReference type="ARBA" id="ARBA00004613"/>
    </source>
</evidence>
<comment type="subcellular location">
    <subcellularLocation>
        <location evidence="1">Secreted</location>
    </subcellularLocation>
</comment>
<dbReference type="Proteomes" id="UP001152795">
    <property type="component" value="Unassembled WGS sequence"/>
</dbReference>
<name>A0A7D9F0N0_PARCT</name>
<evidence type="ECO:0000313" key="4">
    <source>
        <dbReference type="EMBL" id="CAB4020178.1"/>
    </source>
</evidence>
<keyword evidence="3" id="KW-0325">Glycoprotein</keyword>
<dbReference type="AlphaFoldDB" id="A0A7D9F0N0"/>
<comment type="caution">
    <text evidence="4">The sequence shown here is derived from an EMBL/GenBank/DDBJ whole genome shotgun (WGS) entry which is preliminary data.</text>
</comment>
<proteinExistence type="predicted"/>
<dbReference type="PROSITE" id="PS50292">
    <property type="entry name" value="PEROXIDASE_3"/>
    <property type="match status" value="1"/>
</dbReference>
<dbReference type="GO" id="GO:0004601">
    <property type="term" value="F:peroxidase activity"/>
    <property type="evidence" value="ECO:0007669"/>
    <property type="project" value="InterPro"/>
</dbReference>
<dbReference type="EMBL" id="CACRXK020010823">
    <property type="protein sequence ID" value="CAB4020178.1"/>
    <property type="molecule type" value="Genomic_DNA"/>
</dbReference>
<dbReference type="PANTHER" id="PTHR11475:SF4">
    <property type="entry name" value="CHORION PEROXIDASE"/>
    <property type="match status" value="1"/>
</dbReference>
<evidence type="ECO:0000256" key="2">
    <source>
        <dbReference type="ARBA" id="ARBA00022525"/>
    </source>
</evidence>
<keyword evidence="2" id="KW-0964">Secreted</keyword>
<dbReference type="GO" id="GO:0006979">
    <property type="term" value="P:response to oxidative stress"/>
    <property type="evidence" value="ECO:0007669"/>
    <property type="project" value="InterPro"/>
</dbReference>
<dbReference type="OrthoDB" id="823504at2759"/>
<dbReference type="Gene3D" id="1.10.640.10">
    <property type="entry name" value="Haem peroxidase domain superfamily, animal type"/>
    <property type="match status" value="1"/>
</dbReference>
<evidence type="ECO:0000313" key="5">
    <source>
        <dbReference type="Proteomes" id="UP001152795"/>
    </source>
</evidence>
<dbReference type="GO" id="GO:0020037">
    <property type="term" value="F:heme binding"/>
    <property type="evidence" value="ECO:0007669"/>
    <property type="project" value="InterPro"/>
</dbReference>
<organism evidence="4 5">
    <name type="scientific">Paramuricea clavata</name>
    <name type="common">Red gorgonian</name>
    <name type="synonym">Violescent sea-whip</name>
    <dbReference type="NCBI Taxonomy" id="317549"/>
    <lineage>
        <taxon>Eukaryota</taxon>
        <taxon>Metazoa</taxon>
        <taxon>Cnidaria</taxon>
        <taxon>Anthozoa</taxon>
        <taxon>Octocorallia</taxon>
        <taxon>Malacalcyonacea</taxon>
        <taxon>Plexauridae</taxon>
        <taxon>Paramuricea</taxon>
    </lineage>
</organism>
<dbReference type="PRINTS" id="PR00457">
    <property type="entry name" value="ANPEROXIDASE"/>
</dbReference>
<reference evidence="4" key="1">
    <citation type="submission" date="2020-04" db="EMBL/GenBank/DDBJ databases">
        <authorList>
            <person name="Alioto T."/>
            <person name="Alioto T."/>
            <person name="Gomez Garrido J."/>
        </authorList>
    </citation>
    <scope>NUCLEOTIDE SEQUENCE</scope>
    <source>
        <strain evidence="4">A484AB</strain>
    </source>
</reference>